<evidence type="ECO:0000313" key="1">
    <source>
        <dbReference type="EMBL" id="DAD78375.1"/>
    </source>
</evidence>
<proteinExistence type="predicted"/>
<organism evidence="1">
    <name type="scientific">Siphoviridae sp. ctPAi1</name>
    <dbReference type="NCBI Taxonomy" id="2826320"/>
    <lineage>
        <taxon>Viruses</taxon>
        <taxon>Duplodnaviria</taxon>
        <taxon>Heunggongvirae</taxon>
        <taxon>Uroviricota</taxon>
        <taxon>Caudoviricetes</taxon>
    </lineage>
</organism>
<name>A0A8S5M8F8_9CAUD</name>
<accession>A0A8S5M8F8</accession>
<sequence>MVTDELIKTEFIHTIVSRDINRIYDVQAEVIRSNFPQGTGRLANFLSQHPITFSGEGLKQTYHMRIFSYLRFLDIRYRKQDMFFRRKLALYNRVIWGVLYNETLQDIRYGLTDNIRQLMRDDLEQFGGISSPELRDSWTKHLL</sequence>
<dbReference type="EMBL" id="BK014842">
    <property type="protein sequence ID" value="DAD78375.1"/>
    <property type="molecule type" value="Genomic_DNA"/>
</dbReference>
<protein>
    <submittedName>
        <fullName evidence="1">Uncharacterized protein</fullName>
    </submittedName>
</protein>
<reference evidence="1" key="1">
    <citation type="journal article" date="2021" name="Proc. Natl. Acad. Sci. U.S.A.">
        <title>A Catalog of Tens of Thousands of Viruses from Human Metagenomes Reveals Hidden Associations with Chronic Diseases.</title>
        <authorList>
            <person name="Tisza M.J."/>
            <person name="Buck C.B."/>
        </authorList>
    </citation>
    <scope>NUCLEOTIDE SEQUENCE</scope>
    <source>
        <strain evidence="1">CtPAi1</strain>
    </source>
</reference>